<feature type="compositionally biased region" description="Polar residues" evidence="1">
    <location>
        <begin position="33"/>
        <end position="45"/>
    </location>
</feature>
<accession>A0ABS8UPD5</accession>
<proteinExistence type="predicted"/>
<gene>
    <name evidence="2" type="ORF">HAX54_017988</name>
</gene>
<keyword evidence="3" id="KW-1185">Reference proteome</keyword>
<feature type="compositionally biased region" description="Basic and acidic residues" evidence="1">
    <location>
        <begin position="16"/>
        <end position="32"/>
    </location>
</feature>
<feature type="non-terminal residue" evidence="2">
    <location>
        <position position="55"/>
    </location>
</feature>
<feature type="region of interest" description="Disordered" evidence="1">
    <location>
        <begin position="1"/>
        <end position="46"/>
    </location>
</feature>
<name>A0ABS8UPD5_DATST</name>
<reference evidence="2 3" key="1">
    <citation type="journal article" date="2021" name="BMC Genomics">
        <title>Datura genome reveals duplications of psychoactive alkaloid biosynthetic genes and high mutation rate following tissue culture.</title>
        <authorList>
            <person name="Rajewski A."/>
            <person name="Carter-House D."/>
            <person name="Stajich J."/>
            <person name="Litt A."/>
        </authorList>
    </citation>
    <scope>NUCLEOTIDE SEQUENCE [LARGE SCALE GENOMIC DNA]</scope>
    <source>
        <strain evidence="2">AR-01</strain>
    </source>
</reference>
<organism evidence="2 3">
    <name type="scientific">Datura stramonium</name>
    <name type="common">Jimsonweed</name>
    <name type="synonym">Common thornapple</name>
    <dbReference type="NCBI Taxonomy" id="4076"/>
    <lineage>
        <taxon>Eukaryota</taxon>
        <taxon>Viridiplantae</taxon>
        <taxon>Streptophyta</taxon>
        <taxon>Embryophyta</taxon>
        <taxon>Tracheophyta</taxon>
        <taxon>Spermatophyta</taxon>
        <taxon>Magnoliopsida</taxon>
        <taxon>eudicotyledons</taxon>
        <taxon>Gunneridae</taxon>
        <taxon>Pentapetalae</taxon>
        <taxon>asterids</taxon>
        <taxon>lamiids</taxon>
        <taxon>Solanales</taxon>
        <taxon>Solanaceae</taxon>
        <taxon>Solanoideae</taxon>
        <taxon>Datureae</taxon>
        <taxon>Datura</taxon>
    </lineage>
</organism>
<comment type="caution">
    <text evidence="2">The sequence shown here is derived from an EMBL/GenBank/DDBJ whole genome shotgun (WGS) entry which is preliminary data.</text>
</comment>
<evidence type="ECO:0000313" key="2">
    <source>
        <dbReference type="EMBL" id="MCD9559751.1"/>
    </source>
</evidence>
<dbReference type="Proteomes" id="UP000823775">
    <property type="component" value="Unassembled WGS sequence"/>
</dbReference>
<evidence type="ECO:0000256" key="1">
    <source>
        <dbReference type="SAM" id="MobiDB-lite"/>
    </source>
</evidence>
<evidence type="ECO:0000313" key="3">
    <source>
        <dbReference type="Proteomes" id="UP000823775"/>
    </source>
</evidence>
<sequence length="55" mass="6492">MGHLMLKPQFMDEPWEERREKRTVDGGDEMKRNSQGSEESFSSCIESMLEVEVER</sequence>
<dbReference type="EMBL" id="JACEIK010002209">
    <property type="protein sequence ID" value="MCD9559751.1"/>
    <property type="molecule type" value="Genomic_DNA"/>
</dbReference>
<protein>
    <submittedName>
        <fullName evidence="2">Uncharacterized protein</fullName>
    </submittedName>
</protein>